<dbReference type="CDD" id="cd11393">
    <property type="entry name" value="bHLH_AtbHLH_like"/>
    <property type="match status" value="1"/>
</dbReference>
<dbReference type="InterPro" id="IPR011598">
    <property type="entry name" value="bHLH_dom"/>
</dbReference>
<gene>
    <name evidence="9" type="ORF">Nepgr_007214</name>
</gene>
<evidence type="ECO:0000256" key="6">
    <source>
        <dbReference type="ARBA" id="ARBA00023242"/>
    </source>
</evidence>
<comment type="subcellular location">
    <subcellularLocation>
        <location evidence="1">Nucleus</location>
    </subcellularLocation>
</comment>
<proteinExistence type="predicted"/>
<feature type="domain" description="BHLH" evidence="8">
    <location>
        <begin position="361"/>
        <end position="410"/>
    </location>
</feature>
<feature type="region of interest" description="Disordered" evidence="7">
    <location>
        <begin position="314"/>
        <end position="367"/>
    </location>
</feature>
<dbReference type="AlphaFoldDB" id="A0AAD3S6P2"/>
<keyword evidence="10" id="KW-1185">Reference proteome</keyword>
<dbReference type="InterPro" id="IPR036638">
    <property type="entry name" value="HLH_DNA-bd_sf"/>
</dbReference>
<dbReference type="InterPro" id="IPR045239">
    <property type="entry name" value="bHLH95_bHLH"/>
</dbReference>
<keyword evidence="3" id="KW-0805">Transcription regulation</keyword>
<dbReference type="EMBL" id="BSYO01000005">
    <property type="protein sequence ID" value="GMH05374.1"/>
    <property type="molecule type" value="Genomic_DNA"/>
</dbReference>
<dbReference type="SUPFAM" id="SSF47459">
    <property type="entry name" value="HLH, helix-loop-helix DNA-binding domain"/>
    <property type="match status" value="1"/>
</dbReference>
<evidence type="ECO:0000256" key="7">
    <source>
        <dbReference type="SAM" id="MobiDB-lite"/>
    </source>
</evidence>
<evidence type="ECO:0000256" key="4">
    <source>
        <dbReference type="ARBA" id="ARBA00023125"/>
    </source>
</evidence>
<dbReference type="PROSITE" id="PS50888">
    <property type="entry name" value="BHLH"/>
    <property type="match status" value="1"/>
</dbReference>
<comment type="caution">
    <text evidence="9">The sequence shown here is derived from an EMBL/GenBank/DDBJ whole genome shotgun (WGS) entry which is preliminary data.</text>
</comment>
<dbReference type="GO" id="GO:0005634">
    <property type="term" value="C:nucleus"/>
    <property type="evidence" value="ECO:0007669"/>
    <property type="project" value="UniProtKB-SubCell"/>
</dbReference>
<sequence>MADELVQAAGICGGAWWNIPAKGWYSGGLPSPCSAALGVDMGGSGWLMSEIADVKGTNSIYCEESDSVTDSSVVFPAAESKKPPRPPHQTPDTGGSCSGGSGGLMVDSALQIMGFGLFPSSSSTDWNQQTLLGSDLGAETNYNSLLHEDLDSRLNYGQAANNGMINNSFSSSIVDHHQVYTIDQQPLNSGSSPGNSTTTCEGSGGLPPVSFPLSPTTSYALIQSLLEPDDLQPQVSLFGDSQTLSYSSYPNTYQMNVKNTNSWDRVSPLALDQPNNSLPEEQLNINNNYINTSLMNNTSLINNIPAGLLNPSSLSQSTARGFDERSSCSCPDTKGNAENIHDSRSVIRKSNGEPTSKKPRLETPSPLPTFKVRKEKLGDRITALQQLVSPFGKTDTASVLHEAIEYIKFLHDQVCILSTPYLTSGDSSVQHHQACQPNNEGPKQDLRSRGLCLVPISVTFPVAHETPVDFWTPTLGGTFR</sequence>
<dbReference type="InterPro" id="IPR045843">
    <property type="entry name" value="IND-like"/>
</dbReference>
<dbReference type="GO" id="GO:0000978">
    <property type="term" value="F:RNA polymerase II cis-regulatory region sequence-specific DNA binding"/>
    <property type="evidence" value="ECO:0007669"/>
    <property type="project" value="TreeGrafter"/>
</dbReference>
<dbReference type="Proteomes" id="UP001279734">
    <property type="component" value="Unassembled WGS sequence"/>
</dbReference>
<dbReference type="GO" id="GO:0000981">
    <property type="term" value="F:DNA-binding transcription factor activity, RNA polymerase II-specific"/>
    <property type="evidence" value="ECO:0007669"/>
    <property type="project" value="TreeGrafter"/>
</dbReference>
<dbReference type="PANTHER" id="PTHR16223">
    <property type="entry name" value="TRANSCRIPTION FACTOR BHLH83-RELATED"/>
    <property type="match status" value="1"/>
</dbReference>
<evidence type="ECO:0000256" key="2">
    <source>
        <dbReference type="ARBA" id="ARBA00011738"/>
    </source>
</evidence>
<dbReference type="Gene3D" id="4.10.280.10">
    <property type="entry name" value="Helix-loop-helix DNA-binding domain"/>
    <property type="match status" value="1"/>
</dbReference>
<reference evidence="9" key="1">
    <citation type="submission" date="2023-05" db="EMBL/GenBank/DDBJ databases">
        <title>Nepenthes gracilis genome sequencing.</title>
        <authorList>
            <person name="Fukushima K."/>
        </authorList>
    </citation>
    <scope>NUCLEOTIDE SEQUENCE</scope>
    <source>
        <strain evidence="9">SING2019-196</strain>
    </source>
</reference>
<evidence type="ECO:0000256" key="3">
    <source>
        <dbReference type="ARBA" id="ARBA00023015"/>
    </source>
</evidence>
<organism evidence="9 10">
    <name type="scientific">Nepenthes gracilis</name>
    <name type="common">Slender pitcher plant</name>
    <dbReference type="NCBI Taxonomy" id="150966"/>
    <lineage>
        <taxon>Eukaryota</taxon>
        <taxon>Viridiplantae</taxon>
        <taxon>Streptophyta</taxon>
        <taxon>Embryophyta</taxon>
        <taxon>Tracheophyta</taxon>
        <taxon>Spermatophyta</taxon>
        <taxon>Magnoliopsida</taxon>
        <taxon>eudicotyledons</taxon>
        <taxon>Gunneridae</taxon>
        <taxon>Pentapetalae</taxon>
        <taxon>Caryophyllales</taxon>
        <taxon>Nepenthaceae</taxon>
        <taxon>Nepenthes</taxon>
    </lineage>
</organism>
<evidence type="ECO:0000256" key="5">
    <source>
        <dbReference type="ARBA" id="ARBA00023163"/>
    </source>
</evidence>
<keyword evidence="4" id="KW-0238">DNA-binding</keyword>
<dbReference type="FunFam" id="4.10.280.10:FF:000032">
    <property type="entry name" value="Transcription factor bHLH123 family"/>
    <property type="match status" value="1"/>
</dbReference>
<evidence type="ECO:0000256" key="1">
    <source>
        <dbReference type="ARBA" id="ARBA00004123"/>
    </source>
</evidence>
<protein>
    <recommendedName>
        <fullName evidence="8">BHLH domain-containing protein</fullName>
    </recommendedName>
</protein>
<dbReference type="PANTHER" id="PTHR16223:SF238">
    <property type="entry name" value="TRANSCRIPTION FACTOR BHLH114"/>
    <property type="match status" value="1"/>
</dbReference>
<accession>A0AAD3S6P2</accession>
<keyword evidence="6" id="KW-0539">Nucleus</keyword>
<keyword evidence="5" id="KW-0804">Transcription</keyword>
<dbReference type="GO" id="GO:0046983">
    <property type="term" value="F:protein dimerization activity"/>
    <property type="evidence" value="ECO:0007669"/>
    <property type="project" value="InterPro"/>
</dbReference>
<evidence type="ECO:0000313" key="10">
    <source>
        <dbReference type="Proteomes" id="UP001279734"/>
    </source>
</evidence>
<comment type="subunit">
    <text evidence="2">Homodimer.</text>
</comment>
<name>A0AAD3S6P2_NEPGR</name>
<evidence type="ECO:0000313" key="9">
    <source>
        <dbReference type="EMBL" id="GMH05374.1"/>
    </source>
</evidence>
<feature type="region of interest" description="Disordered" evidence="7">
    <location>
        <begin position="72"/>
        <end position="100"/>
    </location>
</feature>
<evidence type="ECO:0000259" key="8">
    <source>
        <dbReference type="PROSITE" id="PS50888"/>
    </source>
</evidence>